<evidence type="ECO:0000313" key="2">
    <source>
        <dbReference type="Proteomes" id="UP000003423"/>
    </source>
</evidence>
<dbReference type="Gene3D" id="2.40.50.140">
    <property type="entry name" value="Nucleic acid-binding proteins"/>
    <property type="match status" value="1"/>
</dbReference>
<dbReference type="AlphaFoldDB" id="I3CZZ3"/>
<organism evidence="1 2">
    <name type="scientific">Candidatus Nitrosopumilus salarius BD31</name>
    <dbReference type="NCBI Taxonomy" id="859350"/>
    <lineage>
        <taxon>Archaea</taxon>
        <taxon>Nitrososphaerota</taxon>
        <taxon>Nitrososphaeria</taxon>
        <taxon>Nitrosopumilales</taxon>
        <taxon>Nitrosopumilaceae</taxon>
        <taxon>Nitrosopumilus</taxon>
    </lineage>
</organism>
<name>I3CZZ3_9ARCH</name>
<dbReference type="Proteomes" id="UP000003423">
    <property type="component" value="Unassembled WGS sequence"/>
</dbReference>
<reference evidence="1 2" key="1">
    <citation type="journal article" date="2012" name="J. Bacteriol.">
        <title>Genome sequence of "Candidatus Nitrosopumilus salaria" BD31, an ammonia-oxidizing archaeon from the San Francisco Bay estuary.</title>
        <authorList>
            <person name="Mosier A.C."/>
            <person name="Allen E.E."/>
            <person name="Kim M."/>
            <person name="Ferriera S."/>
            <person name="Francis C.A."/>
        </authorList>
    </citation>
    <scope>NUCLEOTIDE SEQUENCE [LARGE SCALE GENOMIC DNA]</scope>
    <source>
        <strain evidence="1 2">BD31</strain>
    </source>
</reference>
<gene>
    <name evidence="1" type="ORF">BD31_I0785</name>
</gene>
<dbReference type="PATRIC" id="fig|859350.6.peg.1922"/>
<proteinExistence type="predicted"/>
<sequence length="473" mass="54624">MKILIPENTLLWSTKGVCFPKDLTYGTEIFTIDPNNKFVLSPIMEDLEEPEPMKVITLLTKNNISTVIPTYKIQTNEKFIDLNKVNVGDKLSFVDSKHLEKFKEYQDDHTLEFLEKSPFSVMGVSYLGSCGLKESKEAVYFQRSDEESMRVFAKEIQESMTPEFGGDVWVTKGVVSQSKWGRKDVSFLVLYRSEKFYKFRKSIKLIEDKILNSIYLNGINIFFGFLRSLLNGGFAYHLNSFVRGVSENKYVILYLPWKSKTRKLLQNSCNLWNTYQLSICESKSQMNIDETKIEKKIQPIFEQTILEIKEHLIDCYEIEIQIGNKIICDNIVLKPFELTEDEISELQKFEETPDFDLEKIRKKITLSIISNTNTLKTINQIKQLEKAFHLHIVGIIKNKGTIMPSVTRYGKTYSTNAILSDESGEIKLKIWGDIVNEIKNGDVLELVGAYIKNGILRNSNDGYEKIYKIKDEG</sequence>
<protein>
    <submittedName>
        <fullName evidence="1">Nucleic acid-binding domain protein</fullName>
    </submittedName>
</protein>
<dbReference type="RefSeq" id="WP_008301635.1">
    <property type="nucleotide sequence ID" value="NZ_AEXL02000161.1"/>
</dbReference>
<comment type="caution">
    <text evidence="1">The sequence shown here is derived from an EMBL/GenBank/DDBJ whole genome shotgun (WGS) entry which is preliminary data.</text>
</comment>
<evidence type="ECO:0000313" key="1">
    <source>
        <dbReference type="EMBL" id="EIJ65036.1"/>
    </source>
</evidence>
<dbReference type="InterPro" id="IPR012340">
    <property type="entry name" value="NA-bd_OB-fold"/>
</dbReference>
<dbReference type="SUPFAM" id="SSF50249">
    <property type="entry name" value="Nucleic acid-binding proteins"/>
    <property type="match status" value="1"/>
</dbReference>
<keyword evidence="2" id="KW-1185">Reference proteome</keyword>
<dbReference type="EMBL" id="AEXL02000161">
    <property type="protein sequence ID" value="EIJ65036.1"/>
    <property type="molecule type" value="Genomic_DNA"/>
</dbReference>
<accession>I3CZZ3</accession>